<keyword evidence="4 7" id="KW-0812">Transmembrane</keyword>
<dbReference type="GO" id="GO:0016020">
    <property type="term" value="C:membrane"/>
    <property type="evidence" value="ECO:0007669"/>
    <property type="project" value="UniProtKB-SubCell"/>
</dbReference>
<dbReference type="Proteomes" id="UP000019482">
    <property type="component" value="Unassembled WGS sequence"/>
</dbReference>
<sequence>MAFYIIHDTKKIYESKIGMIIGIILISSELLGFFQSTIYGILFYKPYKLKKMKMDDLNKLPTIDVLIMTYNEPSYILRKTIAGCLNIEYPNNLLNIQIIY</sequence>
<organism evidence="8 9">
    <name type="scientific">Clostridium tyrobutyricum DIVETGP</name>
    <dbReference type="NCBI Taxonomy" id="1408889"/>
    <lineage>
        <taxon>Bacteria</taxon>
        <taxon>Bacillati</taxon>
        <taxon>Bacillota</taxon>
        <taxon>Clostridia</taxon>
        <taxon>Eubacteriales</taxon>
        <taxon>Clostridiaceae</taxon>
        <taxon>Clostridium</taxon>
    </lineage>
</organism>
<keyword evidence="3 8" id="KW-0808">Transferase</keyword>
<keyword evidence="5 7" id="KW-1133">Transmembrane helix</keyword>
<dbReference type="EC" id="2.4.1.12" evidence="8"/>
<comment type="subcellular location">
    <subcellularLocation>
        <location evidence="1">Membrane</location>
        <topology evidence="1">Multi-pass membrane protein</topology>
    </subcellularLocation>
</comment>
<dbReference type="AlphaFoldDB" id="W6N714"/>
<dbReference type="PANTHER" id="PTHR43867:SF2">
    <property type="entry name" value="CELLULOSE SYNTHASE CATALYTIC SUBUNIT A [UDP-FORMING]"/>
    <property type="match status" value="1"/>
</dbReference>
<evidence type="ECO:0000256" key="5">
    <source>
        <dbReference type="ARBA" id="ARBA00022989"/>
    </source>
</evidence>
<evidence type="ECO:0000256" key="7">
    <source>
        <dbReference type="SAM" id="Phobius"/>
    </source>
</evidence>
<evidence type="ECO:0000256" key="4">
    <source>
        <dbReference type="ARBA" id="ARBA00022692"/>
    </source>
</evidence>
<gene>
    <name evidence="8" type="ORF">CTDIVETGP_2271</name>
</gene>
<evidence type="ECO:0000256" key="1">
    <source>
        <dbReference type="ARBA" id="ARBA00004141"/>
    </source>
</evidence>
<dbReference type="PANTHER" id="PTHR43867">
    <property type="entry name" value="CELLULOSE SYNTHASE CATALYTIC SUBUNIT A [UDP-FORMING]"/>
    <property type="match status" value="1"/>
</dbReference>
<keyword evidence="2 8" id="KW-0328">Glycosyltransferase</keyword>
<dbReference type="EMBL" id="CBXI010000040">
    <property type="protein sequence ID" value="CDL92201.1"/>
    <property type="molecule type" value="Genomic_DNA"/>
</dbReference>
<evidence type="ECO:0000256" key="2">
    <source>
        <dbReference type="ARBA" id="ARBA00022676"/>
    </source>
</evidence>
<dbReference type="GO" id="GO:0016760">
    <property type="term" value="F:cellulose synthase (UDP-forming) activity"/>
    <property type="evidence" value="ECO:0007669"/>
    <property type="project" value="UniProtKB-EC"/>
</dbReference>
<dbReference type="InterPro" id="IPR029044">
    <property type="entry name" value="Nucleotide-diphossugar_trans"/>
</dbReference>
<proteinExistence type="predicted"/>
<dbReference type="GeneID" id="29420543"/>
<feature type="transmembrane region" description="Helical" evidence="7">
    <location>
        <begin position="20"/>
        <end position="44"/>
    </location>
</feature>
<accession>W6N714</accession>
<evidence type="ECO:0000313" key="9">
    <source>
        <dbReference type="Proteomes" id="UP000019482"/>
    </source>
</evidence>
<evidence type="ECO:0000256" key="3">
    <source>
        <dbReference type="ARBA" id="ARBA00022679"/>
    </source>
</evidence>
<evidence type="ECO:0000256" key="6">
    <source>
        <dbReference type="ARBA" id="ARBA00023136"/>
    </source>
</evidence>
<protein>
    <submittedName>
        <fullName evidence="8">Cellulose synthase (UDP-forming)</fullName>
        <ecNumber evidence="8">2.4.1.12</ecNumber>
    </submittedName>
</protein>
<keyword evidence="6 7" id="KW-0472">Membrane</keyword>
<reference evidence="8 9" key="1">
    <citation type="journal article" date="2015" name="Genome Announc.">
        <title>Draft Genome Sequence of Clostridium tyrobutyricum Strain DIVETGP, Isolated from Cow's Milk for Grana Padano Production.</title>
        <authorList>
            <person name="Soggiu A."/>
            <person name="Piras C."/>
            <person name="Gaiarsa S."/>
            <person name="Sassera D."/>
            <person name="Roncada P."/>
            <person name="Bendixen E."/>
            <person name="Brasca M."/>
            <person name="Bonizzi L."/>
        </authorList>
    </citation>
    <scope>NUCLEOTIDE SEQUENCE [LARGE SCALE GENOMIC DNA]</scope>
    <source>
        <strain evidence="8 9">DIVETGP</strain>
    </source>
</reference>
<dbReference type="RefSeq" id="WP_026142663.1">
    <property type="nucleotide sequence ID" value="NZ_CBXI010000040.1"/>
</dbReference>
<dbReference type="Gene3D" id="3.90.550.10">
    <property type="entry name" value="Spore Coat Polysaccharide Biosynthesis Protein SpsA, Chain A"/>
    <property type="match status" value="1"/>
</dbReference>
<comment type="caution">
    <text evidence="8">The sequence shown here is derived from an EMBL/GenBank/DDBJ whole genome shotgun (WGS) entry which is preliminary data.</text>
</comment>
<evidence type="ECO:0000313" key="8">
    <source>
        <dbReference type="EMBL" id="CDL92201.1"/>
    </source>
</evidence>
<dbReference type="InterPro" id="IPR050321">
    <property type="entry name" value="Glycosyltr_2/OpgH_subfam"/>
</dbReference>
<name>W6N714_CLOTY</name>
<dbReference type="OrthoDB" id="9806824at2"/>
<keyword evidence="9" id="KW-1185">Reference proteome</keyword>